<protein>
    <submittedName>
        <fullName evidence="1">Uncharacterized protein</fullName>
    </submittedName>
</protein>
<gene>
    <name evidence="1" type="ORF">NDU88_001766</name>
</gene>
<accession>A0AAV7WLX4</accession>
<comment type="caution">
    <text evidence="1">The sequence shown here is derived from an EMBL/GenBank/DDBJ whole genome shotgun (WGS) entry which is preliminary data.</text>
</comment>
<dbReference type="Proteomes" id="UP001066276">
    <property type="component" value="Chromosome 1_1"/>
</dbReference>
<keyword evidence="2" id="KW-1185">Reference proteome</keyword>
<name>A0AAV7WLX4_PLEWA</name>
<sequence>MARIAICDPAKSEMGCKNPISESQIAARAITNSQNRDPIVRPTNRKSQFASCKPYEKANRKLRLVAKSPIYH</sequence>
<evidence type="ECO:0000313" key="2">
    <source>
        <dbReference type="Proteomes" id="UP001066276"/>
    </source>
</evidence>
<dbReference type="EMBL" id="JANPWB010000001">
    <property type="protein sequence ID" value="KAJ1214139.1"/>
    <property type="molecule type" value="Genomic_DNA"/>
</dbReference>
<reference evidence="1" key="1">
    <citation type="journal article" date="2022" name="bioRxiv">
        <title>Sequencing and chromosome-scale assembly of the giantPleurodeles waltlgenome.</title>
        <authorList>
            <person name="Brown T."/>
            <person name="Elewa A."/>
            <person name="Iarovenko S."/>
            <person name="Subramanian E."/>
            <person name="Araus A.J."/>
            <person name="Petzold A."/>
            <person name="Susuki M."/>
            <person name="Suzuki K.-i.T."/>
            <person name="Hayashi T."/>
            <person name="Toyoda A."/>
            <person name="Oliveira C."/>
            <person name="Osipova E."/>
            <person name="Leigh N.D."/>
            <person name="Simon A."/>
            <person name="Yun M.H."/>
        </authorList>
    </citation>
    <scope>NUCLEOTIDE SEQUENCE</scope>
    <source>
        <strain evidence="1">20211129_DDA</strain>
        <tissue evidence="1">Liver</tissue>
    </source>
</reference>
<evidence type="ECO:0000313" key="1">
    <source>
        <dbReference type="EMBL" id="KAJ1214139.1"/>
    </source>
</evidence>
<dbReference type="AlphaFoldDB" id="A0AAV7WLX4"/>
<organism evidence="1 2">
    <name type="scientific">Pleurodeles waltl</name>
    <name type="common">Iberian ribbed newt</name>
    <dbReference type="NCBI Taxonomy" id="8319"/>
    <lineage>
        <taxon>Eukaryota</taxon>
        <taxon>Metazoa</taxon>
        <taxon>Chordata</taxon>
        <taxon>Craniata</taxon>
        <taxon>Vertebrata</taxon>
        <taxon>Euteleostomi</taxon>
        <taxon>Amphibia</taxon>
        <taxon>Batrachia</taxon>
        <taxon>Caudata</taxon>
        <taxon>Salamandroidea</taxon>
        <taxon>Salamandridae</taxon>
        <taxon>Pleurodelinae</taxon>
        <taxon>Pleurodeles</taxon>
    </lineage>
</organism>
<proteinExistence type="predicted"/>